<dbReference type="EMBL" id="FOHU01000002">
    <property type="protein sequence ID" value="SES85231.1"/>
    <property type="molecule type" value="Genomic_DNA"/>
</dbReference>
<dbReference type="SUPFAM" id="SSF53955">
    <property type="entry name" value="Lysozyme-like"/>
    <property type="match status" value="1"/>
</dbReference>
<dbReference type="PROSITE" id="PS51272">
    <property type="entry name" value="SLH"/>
    <property type="match status" value="2"/>
</dbReference>
<dbReference type="AlphaFoldDB" id="A0A1H9ZU05"/>
<evidence type="ECO:0000259" key="2">
    <source>
        <dbReference type="PROSITE" id="PS51272"/>
    </source>
</evidence>
<keyword evidence="4" id="KW-1185">Reference proteome</keyword>
<dbReference type="InterPro" id="IPR001119">
    <property type="entry name" value="SLH_dom"/>
</dbReference>
<feature type="domain" description="SLH" evidence="2">
    <location>
        <begin position="276"/>
        <end position="335"/>
    </location>
</feature>
<sequence>MRKRKRVITFLLILTLAISTQLVYSFGSGALSHEEVEKIIEEVAREKGIPSVILKAIAWKESGYRQFNSSGNPLVSGRNTGIMQINQVHRHLDWERVRYDIRYNIEAGADVLLGRWHATGSVYPTIGDMDPNVLEHWYFALWGYNSWLARNNPNVAGEKAYQEGIFQLIRDKYNQPITSIDASYLPSSGLPSSDLWIPTPETHHFGDLNHAIARVFKDLVDHPKQEYIAELYEMGVVSGVGGDRFNPDGYITKEQMAVILRDILELETTEEMTVGEDWQEVSSWAKDAVAAAYQQEILSLNEEGNLEPKGFVTREEAMTILFEGFKREVIYDEDLMVPIAYIDFDEISLSALNSVAYFIGKGVLTVDHQQPFGPKEHITRGELCKLIYMITEKL</sequence>
<evidence type="ECO:0000313" key="4">
    <source>
        <dbReference type="Proteomes" id="UP000199568"/>
    </source>
</evidence>
<dbReference type="OrthoDB" id="9813450at2"/>
<dbReference type="Proteomes" id="UP000199568">
    <property type="component" value="Unassembled WGS sequence"/>
</dbReference>
<dbReference type="STRING" id="426128.SAMN05660297_00726"/>
<evidence type="ECO:0000313" key="3">
    <source>
        <dbReference type="EMBL" id="SES85231.1"/>
    </source>
</evidence>
<feature type="domain" description="SLH" evidence="2">
    <location>
        <begin position="211"/>
        <end position="274"/>
    </location>
</feature>
<dbReference type="Gene3D" id="1.10.530.10">
    <property type="match status" value="1"/>
</dbReference>
<organism evidence="3 4">
    <name type="scientific">Natronincola peptidivorans</name>
    <dbReference type="NCBI Taxonomy" id="426128"/>
    <lineage>
        <taxon>Bacteria</taxon>
        <taxon>Bacillati</taxon>
        <taxon>Bacillota</taxon>
        <taxon>Clostridia</taxon>
        <taxon>Peptostreptococcales</taxon>
        <taxon>Natronincolaceae</taxon>
        <taxon>Natronincola</taxon>
    </lineage>
</organism>
<dbReference type="InterPro" id="IPR008258">
    <property type="entry name" value="Transglycosylase_SLT_dom_1"/>
</dbReference>
<gene>
    <name evidence="3" type="ORF">SAMN05660297_00726</name>
</gene>
<evidence type="ECO:0000256" key="1">
    <source>
        <dbReference type="ARBA" id="ARBA00022737"/>
    </source>
</evidence>
<dbReference type="Pfam" id="PF00395">
    <property type="entry name" value="SLH"/>
    <property type="match status" value="2"/>
</dbReference>
<reference evidence="3 4" key="1">
    <citation type="submission" date="2016-10" db="EMBL/GenBank/DDBJ databases">
        <authorList>
            <person name="de Groot N.N."/>
        </authorList>
    </citation>
    <scope>NUCLEOTIDE SEQUENCE [LARGE SCALE GENOMIC DNA]</scope>
    <source>
        <strain evidence="3 4">DSM 18979</strain>
    </source>
</reference>
<name>A0A1H9ZU05_9FIRM</name>
<accession>A0A1H9ZU05</accession>
<protein>
    <submittedName>
        <fullName evidence="3">Transglycosylase SLT domain-containing protein</fullName>
    </submittedName>
</protein>
<dbReference type="Pfam" id="PF01464">
    <property type="entry name" value="SLT"/>
    <property type="match status" value="1"/>
</dbReference>
<dbReference type="RefSeq" id="WP_090439465.1">
    <property type="nucleotide sequence ID" value="NZ_FOHU01000002.1"/>
</dbReference>
<keyword evidence="1" id="KW-0677">Repeat</keyword>
<proteinExistence type="predicted"/>
<dbReference type="InterPro" id="IPR023346">
    <property type="entry name" value="Lysozyme-like_dom_sf"/>
</dbReference>